<dbReference type="EC" id="2.1.1.-" evidence="4"/>
<evidence type="ECO:0000259" key="5">
    <source>
        <dbReference type="Pfam" id="PF01555"/>
    </source>
</evidence>
<dbReference type="Gene3D" id="3.40.50.150">
    <property type="entry name" value="Vaccinia Virus protein VP39"/>
    <property type="match status" value="1"/>
</dbReference>
<evidence type="ECO:0000256" key="3">
    <source>
        <dbReference type="ARBA" id="ARBA00022679"/>
    </source>
</evidence>
<dbReference type="InterPro" id="IPR029063">
    <property type="entry name" value="SAM-dependent_MTases_sf"/>
</dbReference>
<keyword evidence="3" id="KW-0808">Transferase</keyword>
<protein>
    <recommendedName>
        <fullName evidence="4">Methyltransferase</fullName>
        <ecNumber evidence="4">2.1.1.-</ecNumber>
    </recommendedName>
</protein>
<evidence type="ECO:0000256" key="4">
    <source>
        <dbReference type="RuleBase" id="RU362026"/>
    </source>
</evidence>
<name>A0ABW5DZF0_9BACT</name>
<evidence type="ECO:0000256" key="2">
    <source>
        <dbReference type="ARBA" id="ARBA00022603"/>
    </source>
</evidence>
<organism evidence="6 7">
    <name type="scientific">Rubritalea spongiae</name>
    <dbReference type="NCBI Taxonomy" id="430797"/>
    <lineage>
        <taxon>Bacteria</taxon>
        <taxon>Pseudomonadati</taxon>
        <taxon>Verrucomicrobiota</taxon>
        <taxon>Verrucomicrobiia</taxon>
        <taxon>Verrucomicrobiales</taxon>
        <taxon>Rubritaleaceae</taxon>
        <taxon>Rubritalea</taxon>
    </lineage>
</organism>
<dbReference type="Pfam" id="PF01555">
    <property type="entry name" value="N6_N4_Mtase"/>
    <property type="match status" value="1"/>
</dbReference>
<dbReference type="PROSITE" id="PS00092">
    <property type="entry name" value="N6_MTASE"/>
    <property type="match status" value="1"/>
</dbReference>
<gene>
    <name evidence="6" type="ORF">ACFSQZ_03150</name>
</gene>
<evidence type="ECO:0000313" key="6">
    <source>
        <dbReference type="EMBL" id="MFD2275456.1"/>
    </source>
</evidence>
<dbReference type="PRINTS" id="PR00508">
    <property type="entry name" value="S21N4MTFRASE"/>
</dbReference>
<comment type="caution">
    <text evidence="6">The sequence shown here is derived from an EMBL/GenBank/DDBJ whole genome shotgun (WGS) entry which is preliminary data.</text>
</comment>
<reference evidence="7" key="1">
    <citation type="journal article" date="2019" name="Int. J. Syst. Evol. Microbiol.">
        <title>The Global Catalogue of Microorganisms (GCM) 10K type strain sequencing project: providing services to taxonomists for standard genome sequencing and annotation.</title>
        <authorList>
            <consortium name="The Broad Institute Genomics Platform"/>
            <consortium name="The Broad Institute Genome Sequencing Center for Infectious Disease"/>
            <person name="Wu L."/>
            <person name="Ma J."/>
        </authorList>
    </citation>
    <scope>NUCLEOTIDE SEQUENCE [LARGE SCALE GENOMIC DNA]</scope>
    <source>
        <strain evidence="7">JCM 16545</strain>
    </source>
</reference>
<dbReference type="EMBL" id="JBHUJC010000010">
    <property type="protein sequence ID" value="MFD2275456.1"/>
    <property type="molecule type" value="Genomic_DNA"/>
</dbReference>
<dbReference type="RefSeq" id="WP_377092676.1">
    <property type="nucleotide sequence ID" value="NZ_JBHSJM010000001.1"/>
</dbReference>
<dbReference type="SUPFAM" id="SSF53335">
    <property type="entry name" value="S-adenosyl-L-methionine-dependent methyltransferases"/>
    <property type="match status" value="1"/>
</dbReference>
<dbReference type="Proteomes" id="UP001597297">
    <property type="component" value="Unassembled WGS sequence"/>
</dbReference>
<dbReference type="InterPro" id="IPR001091">
    <property type="entry name" value="RM_Methyltransferase"/>
</dbReference>
<proteinExistence type="inferred from homology"/>
<dbReference type="PANTHER" id="PTHR13370">
    <property type="entry name" value="RNA METHYLASE-RELATED"/>
    <property type="match status" value="1"/>
</dbReference>
<dbReference type="PANTHER" id="PTHR13370:SF3">
    <property type="entry name" value="TRNA (GUANINE(10)-N2)-METHYLTRANSFERASE HOMOLOG"/>
    <property type="match status" value="1"/>
</dbReference>
<dbReference type="InterPro" id="IPR002941">
    <property type="entry name" value="DNA_methylase_N4/N6"/>
</dbReference>
<sequence>MDFKIHINDCLTALQNIPSESVDALITDPPYCSGGFTEAGKMAAKTQGITSSSDTLQRLGWFQNDNMTTAGLIWMLREMMIQAERILKPNTSALVFCDWRMVPLLAPALESSGMMYRNMIIWDKLNGGLGNGFRPRHEVILHFIKGKATFYDRTKHNVLPHKRVTPKNKQHPTEKPVALLEDLITMVTDKGHTVVDPFMGSGSTGQACKNLNRKFIGIEKSEFFATNAKEKLDL</sequence>
<dbReference type="InterPro" id="IPR002052">
    <property type="entry name" value="DNA_methylase_N6_adenine_CS"/>
</dbReference>
<keyword evidence="2" id="KW-0489">Methyltransferase</keyword>
<feature type="domain" description="DNA methylase N-4/N-6" evidence="5">
    <location>
        <begin position="22"/>
        <end position="230"/>
    </location>
</feature>
<evidence type="ECO:0000256" key="1">
    <source>
        <dbReference type="ARBA" id="ARBA00006594"/>
    </source>
</evidence>
<comment type="similarity">
    <text evidence="1 4">Belongs to the N(4)/N(6)-methyltransferase family.</text>
</comment>
<evidence type="ECO:0000313" key="7">
    <source>
        <dbReference type="Proteomes" id="UP001597297"/>
    </source>
</evidence>
<accession>A0ABW5DZF0</accession>
<keyword evidence="7" id="KW-1185">Reference proteome</keyword>